<keyword evidence="3" id="KW-1185">Reference proteome</keyword>
<organism evidence="2 3">
    <name type="scientific">Tetraparma gracilis</name>
    <dbReference type="NCBI Taxonomy" id="2962635"/>
    <lineage>
        <taxon>Eukaryota</taxon>
        <taxon>Sar</taxon>
        <taxon>Stramenopiles</taxon>
        <taxon>Ochrophyta</taxon>
        <taxon>Bolidophyceae</taxon>
        <taxon>Parmales</taxon>
        <taxon>Triparmaceae</taxon>
        <taxon>Tetraparma</taxon>
    </lineage>
</organism>
<feature type="compositionally biased region" description="Basic and acidic residues" evidence="1">
    <location>
        <begin position="123"/>
        <end position="132"/>
    </location>
</feature>
<sequence length="150" mass="15448">LFALLPEVPPPSLISLLLSRVGPSWLLLRHRGDHPIHYAALTFPADSIRLLVDADGGVLEQRGERGATALRVAGWRDRPADVMEALEPRKPTPAAAPEPAPAPEPGAAKPPPTPASPAAPAPDAKRAAHEEEQGGGGKRAKAKGAGGAGD</sequence>
<evidence type="ECO:0000313" key="2">
    <source>
        <dbReference type="EMBL" id="GMI41240.1"/>
    </source>
</evidence>
<comment type="caution">
    <text evidence="2">The sequence shown here is derived from an EMBL/GenBank/DDBJ whole genome shotgun (WGS) entry which is preliminary data.</text>
</comment>
<accession>A0ABQ6N6X5</accession>
<feature type="region of interest" description="Disordered" evidence="1">
    <location>
        <begin position="75"/>
        <end position="150"/>
    </location>
</feature>
<reference evidence="2 3" key="1">
    <citation type="journal article" date="2023" name="Commun. Biol.">
        <title>Genome analysis of Parmales, the sister group of diatoms, reveals the evolutionary specialization of diatoms from phago-mixotrophs to photoautotrophs.</title>
        <authorList>
            <person name="Ban H."/>
            <person name="Sato S."/>
            <person name="Yoshikawa S."/>
            <person name="Yamada K."/>
            <person name="Nakamura Y."/>
            <person name="Ichinomiya M."/>
            <person name="Sato N."/>
            <person name="Blanc-Mathieu R."/>
            <person name="Endo H."/>
            <person name="Kuwata A."/>
            <person name="Ogata H."/>
        </authorList>
    </citation>
    <scope>NUCLEOTIDE SEQUENCE [LARGE SCALE GENOMIC DNA]</scope>
</reference>
<feature type="compositionally biased region" description="Pro residues" evidence="1">
    <location>
        <begin position="94"/>
        <end position="120"/>
    </location>
</feature>
<dbReference type="Proteomes" id="UP001165060">
    <property type="component" value="Unassembled WGS sequence"/>
</dbReference>
<evidence type="ECO:0000256" key="1">
    <source>
        <dbReference type="SAM" id="MobiDB-lite"/>
    </source>
</evidence>
<feature type="compositionally biased region" description="Basic and acidic residues" evidence="1">
    <location>
        <begin position="75"/>
        <end position="90"/>
    </location>
</feature>
<dbReference type="EMBL" id="BRYB01002206">
    <property type="protein sequence ID" value="GMI41240.1"/>
    <property type="molecule type" value="Genomic_DNA"/>
</dbReference>
<feature type="non-terminal residue" evidence="2">
    <location>
        <position position="1"/>
    </location>
</feature>
<gene>
    <name evidence="2" type="ORF">TeGR_g3201</name>
</gene>
<evidence type="ECO:0000313" key="3">
    <source>
        <dbReference type="Proteomes" id="UP001165060"/>
    </source>
</evidence>
<proteinExistence type="predicted"/>
<protein>
    <submittedName>
        <fullName evidence="2">Uncharacterized protein</fullName>
    </submittedName>
</protein>
<name>A0ABQ6N6X5_9STRA</name>